<organism evidence="2 3">
    <name type="scientific">Parendozoicomonas callyspongiae</name>
    <dbReference type="NCBI Taxonomy" id="2942213"/>
    <lineage>
        <taxon>Bacteria</taxon>
        <taxon>Pseudomonadati</taxon>
        <taxon>Pseudomonadota</taxon>
        <taxon>Gammaproteobacteria</taxon>
        <taxon>Oceanospirillales</taxon>
        <taxon>Endozoicomonadaceae</taxon>
        <taxon>Parendozoicomonas</taxon>
    </lineage>
</organism>
<name>A0ABT0PLT7_9GAMM</name>
<dbReference type="InterPro" id="IPR056975">
    <property type="entry name" value="HTH_73"/>
</dbReference>
<feature type="domain" description="HTH-like" evidence="1">
    <location>
        <begin position="3"/>
        <end position="73"/>
    </location>
</feature>
<evidence type="ECO:0000313" key="3">
    <source>
        <dbReference type="Proteomes" id="UP001203338"/>
    </source>
</evidence>
<comment type="caution">
    <text evidence="2">The sequence shown here is derived from an EMBL/GenBank/DDBJ whole genome shotgun (WGS) entry which is preliminary data.</text>
</comment>
<gene>
    <name evidence="2" type="ORF">M3P05_20700</name>
</gene>
<reference evidence="2 3" key="1">
    <citation type="submission" date="2022-05" db="EMBL/GenBank/DDBJ databases">
        <authorList>
            <person name="Park J.-S."/>
        </authorList>
    </citation>
    <scope>NUCLEOTIDE SEQUENCE [LARGE SCALE GENOMIC DNA]</scope>
    <source>
        <strain evidence="2 3">2012CJ34-2</strain>
    </source>
</reference>
<dbReference type="Pfam" id="PF24718">
    <property type="entry name" value="HTH_73"/>
    <property type="match status" value="1"/>
</dbReference>
<sequence length="74" mass="8303">MNQKNLSEKLNEMYFNAPKGETATMVHLFGVKYSKEIEACEYSPKEIAKLAGISENYGVEINKGKNLAKYVKVA</sequence>
<proteinExistence type="predicted"/>
<dbReference type="EMBL" id="JAMFLX010000145">
    <property type="protein sequence ID" value="MCL6272340.1"/>
    <property type="molecule type" value="Genomic_DNA"/>
</dbReference>
<protein>
    <recommendedName>
        <fullName evidence="1">HTH-like domain-containing protein</fullName>
    </recommendedName>
</protein>
<accession>A0ABT0PLT7</accession>
<keyword evidence="3" id="KW-1185">Reference proteome</keyword>
<evidence type="ECO:0000259" key="1">
    <source>
        <dbReference type="Pfam" id="PF24718"/>
    </source>
</evidence>
<dbReference type="Proteomes" id="UP001203338">
    <property type="component" value="Unassembled WGS sequence"/>
</dbReference>
<dbReference type="RefSeq" id="WP_249702047.1">
    <property type="nucleotide sequence ID" value="NZ_JAMFLX010000145.1"/>
</dbReference>
<evidence type="ECO:0000313" key="2">
    <source>
        <dbReference type="EMBL" id="MCL6272340.1"/>
    </source>
</evidence>